<comment type="subcellular location">
    <subcellularLocation>
        <location evidence="1">Cytoplasm</location>
    </subcellularLocation>
</comment>
<sequence length="162" mass="17357">MLGKLFKKKENQEIELFAPVDGEVIPLEEVPEPVFAEKMMGDGVAIKPSNGKVVSPVDGDIIQAFPTKHAVGIKACNGTEILIHIGLETVALDGDGFTIHVKEGDKVKKGDALVDVDLAVVGEKAASTVTPMLITNMNDIEDLNKQKLKQVKASEDVVITVK</sequence>
<dbReference type="AlphaFoldDB" id="A0A917Y1P1"/>
<dbReference type="GO" id="GO:0009401">
    <property type="term" value="P:phosphoenolpyruvate-dependent sugar phosphotransferase system"/>
    <property type="evidence" value="ECO:0007669"/>
    <property type="project" value="UniProtKB-KW"/>
</dbReference>
<keyword evidence="5" id="KW-0598">Phosphotransferase system</keyword>
<dbReference type="PROSITE" id="PS00371">
    <property type="entry name" value="PTS_EIIA_TYPE_1_HIS"/>
    <property type="match status" value="1"/>
</dbReference>
<keyword evidence="3" id="KW-0762">Sugar transport</keyword>
<dbReference type="Gene3D" id="2.70.70.10">
    <property type="entry name" value="Glucose Permease (Domain IIA)"/>
    <property type="match status" value="1"/>
</dbReference>
<dbReference type="FunFam" id="2.70.70.10:FF:000001">
    <property type="entry name" value="PTS system glucose-specific IIA component"/>
    <property type="match status" value="1"/>
</dbReference>
<dbReference type="SUPFAM" id="SSF51261">
    <property type="entry name" value="Duplicated hybrid motif"/>
    <property type="match status" value="1"/>
</dbReference>
<reference evidence="8" key="2">
    <citation type="submission" date="2020-09" db="EMBL/GenBank/DDBJ databases">
        <authorList>
            <person name="Sun Q."/>
            <person name="Ohkuma M."/>
        </authorList>
    </citation>
    <scope>NUCLEOTIDE SEQUENCE</scope>
    <source>
        <strain evidence="8">JCM 17251</strain>
    </source>
</reference>
<reference evidence="8" key="1">
    <citation type="journal article" date="2014" name="Int. J. Syst. Evol. Microbiol.">
        <title>Complete genome sequence of Corynebacterium casei LMG S-19264T (=DSM 44701T), isolated from a smear-ripened cheese.</title>
        <authorList>
            <consortium name="US DOE Joint Genome Institute (JGI-PGF)"/>
            <person name="Walter F."/>
            <person name="Albersmeier A."/>
            <person name="Kalinowski J."/>
            <person name="Ruckert C."/>
        </authorList>
    </citation>
    <scope>NUCLEOTIDE SEQUENCE</scope>
    <source>
        <strain evidence="8">JCM 17251</strain>
    </source>
</reference>
<evidence type="ECO:0000313" key="8">
    <source>
        <dbReference type="EMBL" id="GGN61527.1"/>
    </source>
</evidence>
<dbReference type="PANTHER" id="PTHR45008">
    <property type="entry name" value="PTS SYSTEM GLUCOSE-SPECIFIC EIIA COMPONENT"/>
    <property type="match status" value="1"/>
</dbReference>
<gene>
    <name evidence="8" type="primary">ypqE</name>
    <name evidence="8" type="ORF">GCM10007971_26640</name>
</gene>
<dbReference type="NCBIfam" id="TIGR00830">
    <property type="entry name" value="PTBA"/>
    <property type="match status" value="1"/>
</dbReference>
<evidence type="ECO:0000256" key="5">
    <source>
        <dbReference type="ARBA" id="ARBA00022683"/>
    </source>
</evidence>
<accession>A0A917Y1P1</accession>
<feature type="domain" description="PTS EIIA type-1" evidence="7">
    <location>
        <begin position="32"/>
        <end position="136"/>
    </location>
</feature>
<protein>
    <submittedName>
        <fullName evidence="8">Phosphotransferase enzyme IIA component YpqE</fullName>
    </submittedName>
</protein>
<dbReference type="InterPro" id="IPR011055">
    <property type="entry name" value="Dup_hybrid_motif"/>
</dbReference>
<evidence type="ECO:0000256" key="4">
    <source>
        <dbReference type="ARBA" id="ARBA00022679"/>
    </source>
</evidence>
<dbReference type="EMBL" id="BMOS01000020">
    <property type="protein sequence ID" value="GGN61527.1"/>
    <property type="molecule type" value="Genomic_DNA"/>
</dbReference>
<dbReference type="InterPro" id="IPR001127">
    <property type="entry name" value="PTS_EIIA_1_perm"/>
</dbReference>
<proteinExistence type="predicted"/>
<comment type="caution">
    <text evidence="8">The sequence shown here is derived from an EMBL/GenBank/DDBJ whole genome shotgun (WGS) entry which is preliminary data.</text>
</comment>
<organism evidence="8 9">
    <name type="scientific">Oceanobacillus indicireducens</name>
    <dbReference type="NCBI Taxonomy" id="1004261"/>
    <lineage>
        <taxon>Bacteria</taxon>
        <taxon>Bacillati</taxon>
        <taxon>Bacillota</taxon>
        <taxon>Bacilli</taxon>
        <taxon>Bacillales</taxon>
        <taxon>Bacillaceae</taxon>
        <taxon>Oceanobacillus</taxon>
    </lineage>
</organism>
<evidence type="ECO:0000256" key="2">
    <source>
        <dbReference type="ARBA" id="ARBA00022448"/>
    </source>
</evidence>
<dbReference type="PANTHER" id="PTHR45008:SF1">
    <property type="entry name" value="PTS SYSTEM GLUCOSE-SPECIFIC EIIA COMPONENT"/>
    <property type="match status" value="1"/>
</dbReference>
<evidence type="ECO:0000256" key="6">
    <source>
        <dbReference type="ARBA" id="ARBA00022777"/>
    </source>
</evidence>
<keyword evidence="6" id="KW-0418">Kinase</keyword>
<evidence type="ECO:0000256" key="1">
    <source>
        <dbReference type="ARBA" id="ARBA00004496"/>
    </source>
</evidence>
<evidence type="ECO:0000313" key="9">
    <source>
        <dbReference type="Proteomes" id="UP000624041"/>
    </source>
</evidence>
<dbReference type="RefSeq" id="WP_188858102.1">
    <property type="nucleotide sequence ID" value="NZ_BMOS01000020.1"/>
</dbReference>
<evidence type="ECO:0000259" key="7">
    <source>
        <dbReference type="PROSITE" id="PS51093"/>
    </source>
</evidence>
<dbReference type="PROSITE" id="PS51093">
    <property type="entry name" value="PTS_EIIA_TYPE_1"/>
    <property type="match status" value="1"/>
</dbReference>
<keyword evidence="2" id="KW-0813">Transport</keyword>
<name>A0A917Y1P1_9BACI</name>
<dbReference type="Pfam" id="PF00358">
    <property type="entry name" value="PTS_EIIA_1"/>
    <property type="match status" value="1"/>
</dbReference>
<dbReference type="GO" id="GO:0016301">
    <property type="term" value="F:kinase activity"/>
    <property type="evidence" value="ECO:0007669"/>
    <property type="project" value="UniProtKB-KW"/>
</dbReference>
<keyword evidence="9" id="KW-1185">Reference proteome</keyword>
<dbReference type="Proteomes" id="UP000624041">
    <property type="component" value="Unassembled WGS sequence"/>
</dbReference>
<evidence type="ECO:0000256" key="3">
    <source>
        <dbReference type="ARBA" id="ARBA00022597"/>
    </source>
</evidence>
<dbReference type="GO" id="GO:0005737">
    <property type="term" value="C:cytoplasm"/>
    <property type="evidence" value="ECO:0007669"/>
    <property type="project" value="UniProtKB-SubCell"/>
</dbReference>
<dbReference type="InterPro" id="IPR050890">
    <property type="entry name" value="PTS_EIIA_component"/>
</dbReference>
<keyword evidence="4" id="KW-0808">Transferase</keyword>